<gene>
    <name evidence="4" type="ORF">DW016_01690</name>
</gene>
<dbReference type="AlphaFoldDB" id="A0A3E3K5M3"/>
<dbReference type="RefSeq" id="WP_053768985.1">
    <property type="nucleotide sequence ID" value="NZ_CALBAT010000031.1"/>
</dbReference>
<dbReference type="Proteomes" id="UP000261080">
    <property type="component" value="Unassembled WGS sequence"/>
</dbReference>
<protein>
    <submittedName>
        <fullName evidence="4">SDR family NAD(P)-dependent oxidoreductase</fullName>
    </submittedName>
</protein>
<dbReference type="PRINTS" id="PR00080">
    <property type="entry name" value="SDRFAMILY"/>
</dbReference>
<proteinExistence type="inferred from homology"/>
<dbReference type="PRINTS" id="PR00081">
    <property type="entry name" value="GDHRDH"/>
</dbReference>
<sequence length="259" mass="28626">MRIAIVTGASSGIGREFVNQIPGFYKHLDEIWVTARRGERLEEVKQEVEGRTGVYVRIFAGDLEKDLVYKQILNRLENQSPDIRMLVNAAGFGKIGSSAHIAKEDAAVQLRMIDVNCRSLTRMTFLVLPYMSKGSRILNISSGASFCPQPGFTVYAATKAYVTSFSRGLYEEMKEEGIVVTAVCPGPVDTEFFDVSGTTHSKIKESVMVPACDVVRTALLDSRMKKPLSVHGALMKGARIAGKLVPEEILFSAMDKWIR</sequence>
<dbReference type="Gene3D" id="3.40.50.720">
    <property type="entry name" value="NAD(P)-binding Rossmann-like Domain"/>
    <property type="match status" value="1"/>
</dbReference>
<reference evidence="4 5" key="1">
    <citation type="submission" date="2018-08" db="EMBL/GenBank/DDBJ databases">
        <title>A genome reference for cultivated species of the human gut microbiota.</title>
        <authorList>
            <person name="Zou Y."/>
            <person name="Xue W."/>
            <person name="Luo G."/>
        </authorList>
    </citation>
    <scope>NUCLEOTIDE SEQUENCE [LARGE SCALE GENOMIC DNA]</scope>
    <source>
        <strain evidence="4 5">AF37-2AT</strain>
    </source>
</reference>
<dbReference type="OrthoDB" id="9808814at2"/>
<dbReference type="InterPro" id="IPR002347">
    <property type="entry name" value="SDR_fam"/>
</dbReference>
<dbReference type="EMBL" id="QVLX01000001">
    <property type="protein sequence ID" value="RGE89997.1"/>
    <property type="molecule type" value="Genomic_DNA"/>
</dbReference>
<dbReference type="PANTHER" id="PTHR43086">
    <property type="entry name" value="VERY-LONG-CHAIN 3-OXOOACYL-COA REDUCTASE"/>
    <property type="match status" value="1"/>
</dbReference>
<organism evidence="4 5">
    <name type="scientific">Sellimonas intestinalis</name>
    <dbReference type="NCBI Taxonomy" id="1653434"/>
    <lineage>
        <taxon>Bacteria</taxon>
        <taxon>Bacillati</taxon>
        <taxon>Bacillota</taxon>
        <taxon>Clostridia</taxon>
        <taxon>Lachnospirales</taxon>
        <taxon>Lachnospiraceae</taxon>
        <taxon>Sellimonas</taxon>
    </lineage>
</organism>
<keyword evidence="5" id="KW-1185">Reference proteome</keyword>
<evidence type="ECO:0000313" key="4">
    <source>
        <dbReference type="EMBL" id="RGE89997.1"/>
    </source>
</evidence>
<dbReference type="SUPFAM" id="SSF51735">
    <property type="entry name" value="NAD(P)-binding Rossmann-fold domains"/>
    <property type="match status" value="1"/>
</dbReference>
<dbReference type="GeneID" id="97192731"/>
<dbReference type="Pfam" id="PF00106">
    <property type="entry name" value="adh_short"/>
    <property type="match status" value="1"/>
</dbReference>
<accession>A0A3E3K5M3</accession>
<evidence type="ECO:0000256" key="2">
    <source>
        <dbReference type="ARBA" id="ARBA00023002"/>
    </source>
</evidence>
<dbReference type="InterPro" id="IPR036291">
    <property type="entry name" value="NAD(P)-bd_dom_sf"/>
</dbReference>
<dbReference type="GO" id="GO:0030497">
    <property type="term" value="P:fatty acid elongation"/>
    <property type="evidence" value="ECO:0007669"/>
    <property type="project" value="TreeGrafter"/>
</dbReference>
<evidence type="ECO:0000313" key="5">
    <source>
        <dbReference type="Proteomes" id="UP000261080"/>
    </source>
</evidence>
<dbReference type="PIRSF" id="PIRSF000126">
    <property type="entry name" value="11-beta-HSD1"/>
    <property type="match status" value="1"/>
</dbReference>
<evidence type="ECO:0000256" key="3">
    <source>
        <dbReference type="RuleBase" id="RU000363"/>
    </source>
</evidence>
<dbReference type="GO" id="GO:0016491">
    <property type="term" value="F:oxidoreductase activity"/>
    <property type="evidence" value="ECO:0007669"/>
    <property type="project" value="UniProtKB-KW"/>
</dbReference>
<keyword evidence="1" id="KW-0521">NADP</keyword>
<comment type="caution">
    <text evidence="4">The sequence shown here is derived from an EMBL/GenBank/DDBJ whole genome shotgun (WGS) entry which is preliminary data.</text>
</comment>
<name>A0A3E3K5M3_9FIRM</name>
<comment type="similarity">
    <text evidence="3">Belongs to the short-chain dehydrogenases/reductases (SDR) family.</text>
</comment>
<dbReference type="PANTHER" id="PTHR43086:SF2">
    <property type="entry name" value="HYDROXYSTEROID DEHYDROGENASE-LIKE PROTEIN 1"/>
    <property type="match status" value="1"/>
</dbReference>
<keyword evidence="2" id="KW-0560">Oxidoreductase</keyword>
<evidence type="ECO:0000256" key="1">
    <source>
        <dbReference type="ARBA" id="ARBA00022857"/>
    </source>
</evidence>